<dbReference type="EMBL" id="MF509609">
    <property type="protein sequence ID" value="AWC68029.1"/>
    <property type="molecule type" value="mRNA"/>
</dbReference>
<organism evidence="2">
    <name type="scientific">Matsumurasca onukii</name>
    <name type="common">Tea green leafhopper</name>
    <name type="synonym">Empoasca onukii</name>
    <dbReference type="NCBI Taxonomy" id="2912585"/>
    <lineage>
        <taxon>Eukaryota</taxon>
        <taxon>Metazoa</taxon>
        <taxon>Ecdysozoa</taxon>
        <taxon>Arthropoda</taxon>
        <taxon>Hexapoda</taxon>
        <taxon>Insecta</taxon>
        <taxon>Pterygota</taxon>
        <taxon>Neoptera</taxon>
        <taxon>Paraneoptera</taxon>
        <taxon>Hemiptera</taxon>
        <taxon>Auchenorrhyncha</taxon>
        <taxon>Membracoidea</taxon>
        <taxon>Cicadellidae</taxon>
        <taxon>Typhlocybinae</taxon>
        <taxon>Empoascini</taxon>
        <taxon>Matsumurasca</taxon>
    </lineage>
</organism>
<reference evidence="2" key="1">
    <citation type="submission" date="2017-07" db="EMBL/GenBank/DDBJ databases">
        <authorList>
            <person name="Sun Z.S."/>
            <person name="Albrecht U."/>
            <person name="Echele G."/>
            <person name="Lee C.C."/>
        </authorList>
    </citation>
    <scope>NUCLEOTIDE SEQUENCE</scope>
</reference>
<dbReference type="SUPFAM" id="SSF100910">
    <property type="entry name" value="Chemosensory protein Csp2"/>
    <property type="match status" value="1"/>
</dbReference>
<feature type="signal peptide" evidence="1">
    <location>
        <begin position="1"/>
        <end position="17"/>
    </location>
</feature>
<accession>A0A343WH05</accession>
<dbReference type="AlphaFoldDB" id="A0A343WH05"/>
<feature type="chain" id="PRO_5016616699" evidence="1">
    <location>
        <begin position="18"/>
        <end position="130"/>
    </location>
</feature>
<keyword evidence="1" id="KW-0732">Signal</keyword>
<gene>
    <name evidence="2" type="primary">CSP27</name>
</gene>
<dbReference type="Gene3D" id="1.10.2080.10">
    <property type="entry name" value="Insect odorant-binding protein A10/Ejaculatory bulb-specific protein 3"/>
    <property type="match status" value="1"/>
</dbReference>
<sequence>MSRLCTVLCLCLTSVLSLPAPAPAPAQPGRQDNFSVDAVLNNPRVLNAYLKCVLGTGPCTKEGRELKRLLPDVLKTACKACPQQDKENLRKFLRRVRVDPKLSDAWRKVMEKYDPHRKYQAGLEKFVNEG</sequence>
<protein>
    <submittedName>
        <fullName evidence="2">Chemosensory protein 27</fullName>
    </submittedName>
</protein>
<name>A0A343WH05_MATON</name>
<dbReference type="PANTHER" id="PTHR11257:SF13">
    <property type="entry name" value="GEO07322P1"/>
    <property type="match status" value="1"/>
</dbReference>
<evidence type="ECO:0000256" key="1">
    <source>
        <dbReference type="SAM" id="SignalP"/>
    </source>
</evidence>
<dbReference type="InterPro" id="IPR005055">
    <property type="entry name" value="A10/PebIII"/>
</dbReference>
<dbReference type="Pfam" id="PF03392">
    <property type="entry name" value="OS-D"/>
    <property type="match status" value="1"/>
</dbReference>
<dbReference type="PANTHER" id="PTHR11257">
    <property type="entry name" value="CHEMOSENSORY PROTEIN-RELATED"/>
    <property type="match status" value="1"/>
</dbReference>
<dbReference type="InterPro" id="IPR036682">
    <property type="entry name" value="OS_D_A10/PebIII_sf"/>
</dbReference>
<proteinExistence type="evidence at transcript level"/>
<evidence type="ECO:0000313" key="2">
    <source>
        <dbReference type="EMBL" id="AWC68029.1"/>
    </source>
</evidence>